<accession>A0A0C2WLJ1</accession>
<name>A0A0C2WLJ1_AMAMK</name>
<reference evidence="1 2" key="1">
    <citation type="submission" date="2014-04" db="EMBL/GenBank/DDBJ databases">
        <title>Evolutionary Origins and Diversification of the Mycorrhizal Mutualists.</title>
        <authorList>
            <consortium name="DOE Joint Genome Institute"/>
            <consortium name="Mycorrhizal Genomics Consortium"/>
            <person name="Kohler A."/>
            <person name="Kuo A."/>
            <person name="Nagy L.G."/>
            <person name="Floudas D."/>
            <person name="Copeland A."/>
            <person name="Barry K.W."/>
            <person name="Cichocki N."/>
            <person name="Veneault-Fourrey C."/>
            <person name="LaButti K."/>
            <person name="Lindquist E.A."/>
            <person name="Lipzen A."/>
            <person name="Lundell T."/>
            <person name="Morin E."/>
            <person name="Murat C."/>
            <person name="Riley R."/>
            <person name="Ohm R."/>
            <person name="Sun H."/>
            <person name="Tunlid A."/>
            <person name="Henrissat B."/>
            <person name="Grigoriev I.V."/>
            <person name="Hibbett D.S."/>
            <person name="Martin F."/>
        </authorList>
    </citation>
    <scope>NUCLEOTIDE SEQUENCE [LARGE SCALE GENOMIC DNA]</scope>
    <source>
        <strain evidence="1 2">Koide BX008</strain>
    </source>
</reference>
<keyword evidence="2" id="KW-1185">Reference proteome</keyword>
<sequence length="75" mass="8635">MDSHVTQHRVAHRRKTVKLTITYNKSPFKSASNFASNRASSQNPFCHFAALRLQLNPLKGIITEYCTLCTLYFLF</sequence>
<protein>
    <submittedName>
        <fullName evidence="1">Uncharacterized protein</fullName>
    </submittedName>
</protein>
<evidence type="ECO:0000313" key="2">
    <source>
        <dbReference type="Proteomes" id="UP000054549"/>
    </source>
</evidence>
<proteinExistence type="predicted"/>
<evidence type="ECO:0000313" key="1">
    <source>
        <dbReference type="EMBL" id="KIL57058.1"/>
    </source>
</evidence>
<dbReference type="EMBL" id="KN818384">
    <property type="protein sequence ID" value="KIL57058.1"/>
    <property type="molecule type" value="Genomic_DNA"/>
</dbReference>
<dbReference type="InParanoid" id="A0A0C2WLJ1"/>
<dbReference type="HOGENOM" id="CLU_2670555_0_0_1"/>
<dbReference type="Proteomes" id="UP000054549">
    <property type="component" value="Unassembled WGS sequence"/>
</dbReference>
<dbReference type="AlphaFoldDB" id="A0A0C2WLJ1"/>
<organism evidence="1 2">
    <name type="scientific">Amanita muscaria (strain Koide BX008)</name>
    <dbReference type="NCBI Taxonomy" id="946122"/>
    <lineage>
        <taxon>Eukaryota</taxon>
        <taxon>Fungi</taxon>
        <taxon>Dikarya</taxon>
        <taxon>Basidiomycota</taxon>
        <taxon>Agaricomycotina</taxon>
        <taxon>Agaricomycetes</taxon>
        <taxon>Agaricomycetidae</taxon>
        <taxon>Agaricales</taxon>
        <taxon>Pluteineae</taxon>
        <taxon>Amanitaceae</taxon>
        <taxon>Amanita</taxon>
    </lineage>
</organism>
<gene>
    <name evidence="1" type="ORF">M378DRAFT_172162</name>
</gene>